<keyword evidence="3" id="KW-1185">Reference proteome</keyword>
<proteinExistence type="predicted"/>
<dbReference type="Proteomes" id="UP000326979">
    <property type="component" value="Unassembled WGS sequence"/>
</dbReference>
<dbReference type="Pfam" id="PF21597">
    <property type="entry name" value="TetR_C_43"/>
    <property type="match status" value="1"/>
</dbReference>
<dbReference type="Gene3D" id="1.10.357.10">
    <property type="entry name" value="Tetracycline Repressor, domain 2"/>
    <property type="match status" value="1"/>
</dbReference>
<gene>
    <name evidence="2" type="ORF">FNH04_18735</name>
</gene>
<evidence type="ECO:0000259" key="1">
    <source>
        <dbReference type="Pfam" id="PF21597"/>
    </source>
</evidence>
<evidence type="ECO:0000313" key="3">
    <source>
        <dbReference type="Proteomes" id="UP000326979"/>
    </source>
</evidence>
<evidence type="ECO:0000313" key="2">
    <source>
        <dbReference type="EMBL" id="MPY41866.1"/>
    </source>
</evidence>
<reference evidence="2 3" key="1">
    <citation type="submission" date="2019-07" db="EMBL/GenBank/DDBJ databases">
        <title>New species of Amycolatopsis and Streptomyces.</title>
        <authorList>
            <person name="Duangmal K."/>
            <person name="Teo W.F.A."/>
            <person name="Lipun K."/>
        </authorList>
    </citation>
    <scope>NUCLEOTIDE SEQUENCE [LARGE SCALE GENOMIC DNA]</scope>
    <source>
        <strain evidence="2 3">TISTR 2346</strain>
    </source>
</reference>
<dbReference type="RefSeq" id="WP_152785686.1">
    <property type="nucleotide sequence ID" value="NZ_BAABEQ010000001.1"/>
</dbReference>
<feature type="domain" description="Transcriptional regulator SbtR-like C-terminal" evidence="1">
    <location>
        <begin position="3"/>
        <end position="77"/>
    </location>
</feature>
<protein>
    <recommendedName>
        <fullName evidence="1">Transcriptional regulator SbtR-like C-terminal domain-containing protein</fullName>
    </recommendedName>
</protein>
<sequence length="108" mass="11287">MTEAGYAAAVLAPEAEKRFRNTFGDLLARAQAVGAVRGGLAVDDVRALLVGCMAMQRYRGEAGGLGPRGEIVQDGLRAAGADGRRLLLGGRSSRTRRLIASQALQHGP</sequence>
<comment type="caution">
    <text evidence="2">The sequence shown here is derived from an EMBL/GenBank/DDBJ whole genome shotgun (WGS) entry which is preliminary data.</text>
</comment>
<accession>A0A5N8W4P7</accession>
<name>A0A5N8W4P7_9ACTN</name>
<dbReference type="InterPro" id="IPR049445">
    <property type="entry name" value="TetR_SbtR-like_C"/>
</dbReference>
<dbReference type="EMBL" id="VJZE01000119">
    <property type="protein sequence ID" value="MPY41866.1"/>
    <property type="molecule type" value="Genomic_DNA"/>
</dbReference>
<organism evidence="2 3">
    <name type="scientific">Streptomyces phyllanthi</name>
    <dbReference type="NCBI Taxonomy" id="1803180"/>
    <lineage>
        <taxon>Bacteria</taxon>
        <taxon>Bacillati</taxon>
        <taxon>Actinomycetota</taxon>
        <taxon>Actinomycetes</taxon>
        <taxon>Kitasatosporales</taxon>
        <taxon>Streptomycetaceae</taxon>
        <taxon>Streptomyces</taxon>
    </lineage>
</organism>
<dbReference type="AlphaFoldDB" id="A0A5N8W4P7"/>